<accession>A0A8S5U4X5</accession>
<sequence length="37" mass="4129">MYLIFFISTTPFPEKAGLSHYKFNGNEGIAVSYGRGD</sequence>
<organism evidence="1">
    <name type="scientific">Phage sp. cty4N14</name>
    <dbReference type="NCBI Taxonomy" id="2825799"/>
    <lineage>
        <taxon>Viruses</taxon>
    </lineage>
</organism>
<proteinExistence type="predicted"/>
<dbReference type="EMBL" id="BK016011">
    <property type="protein sequence ID" value="DAF89511.1"/>
    <property type="molecule type" value="Genomic_DNA"/>
</dbReference>
<reference evidence="1" key="1">
    <citation type="journal article" date="2021" name="Proc. Natl. Acad. Sci. U.S.A.">
        <title>A Catalog of Tens of Thousands of Viruses from Human Metagenomes Reveals Hidden Associations with Chronic Diseases.</title>
        <authorList>
            <person name="Tisza M.J."/>
            <person name="Buck C.B."/>
        </authorList>
    </citation>
    <scope>NUCLEOTIDE SEQUENCE</scope>
    <source>
        <strain evidence="1">Cty4N14</strain>
    </source>
</reference>
<name>A0A8S5U4X5_9VIRU</name>
<evidence type="ECO:0000313" key="1">
    <source>
        <dbReference type="EMBL" id="DAF89511.1"/>
    </source>
</evidence>
<protein>
    <submittedName>
        <fullName evidence="1">Uncharacterized protein</fullName>
    </submittedName>
</protein>